<organism evidence="2 3">
    <name type="scientific">Novosphingobium pentaromativorans</name>
    <dbReference type="NCBI Taxonomy" id="205844"/>
    <lineage>
        <taxon>Bacteria</taxon>
        <taxon>Pseudomonadati</taxon>
        <taxon>Pseudomonadota</taxon>
        <taxon>Alphaproteobacteria</taxon>
        <taxon>Sphingomonadales</taxon>
        <taxon>Sphingomonadaceae</taxon>
        <taxon>Novosphingobium</taxon>
    </lineage>
</organism>
<comment type="caution">
    <text evidence="2">The sequence shown here is derived from an EMBL/GenBank/DDBJ whole genome shotgun (WGS) entry which is preliminary data.</text>
</comment>
<feature type="chain" id="PRO_5016116053" evidence="1">
    <location>
        <begin position="22"/>
        <end position="135"/>
    </location>
</feature>
<dbReference type="EMBL" id="QFPX01000002">
    <property type="protein sequence ID" value="PZQ57192.1"/>
    <property type="molecule type" value="Genomic_DNA"/>
</dbReference>
<feature type="signal peptide" evidence="1">
    <location>
        <begin position="1"/>
        <end position="21"/>
    </location>
</feature>
<dbReference type="AlphaFoldDB" id="A0A2W5NUC7"/>
<evidence type="ECO:0000313" key="3">
    <source>
        <dbReference type="Proteomes" id="UP000249082"/>
    </source>
</evidence>
<reference evidence="2 3" key="1">
    <citation type="submission" date="2017-08" db="EMBL/GenBank/DDBJ databases">
        <title>Infants hospitalized years apart are colonized by the same room-sourced microbial strains.</title>
        <authorList>
            <person name="Brooks B."/>
            <person name="Olm M.R."/>
            <person name="Firek B.A."/>
            <person name="Baker R."/>
            <person name="Thomas B.C."/>
            <person name="Morowitz M.J."/>
            <person name="Banfield J.F."/>
        </authorList>
    </citation>
    <scope>NUCLEOTIDE SEQUENCE [LARGE SCALE GENOMIC DNA]</scope>
    <source>
        <strain evidence="2">S2_005_002_R2_33</strain>
    </source>
</reference>
<dbReference type="Proteomes" id="UP000249082">
    <property type="component" value="Unassembled WGS sequence"/>
</dbReference>
<name>A0A2W5NUC7_9SPHN</name>
<protein>
    <submittedName>
        <fullName evidence="2">Uncharacterized protein</fullName>
    </submittedName>
</protein>
<gene>
    <name evidence="2" type="ORF">DI555_03560</name>
</gene>
<keyword evidence="1" id="KW-0732">Signal</keyword>
<sequence length="135" mass="14634">MIHHYAVRRHFAFVAVPLVLAACSQQDAKPPPPVSPAAEAVGPAQDCLSLAQFSNTRIRDDWTIDFIGGAGNRVWRVTLPNRCSGLKSADSFTYATSLSQLCRQDIVYPLMRVGNGFQRGGGCGLAQFTPVKLSQ</sequence>
<evidence type="ECO:0000313" key="2">
    <source>
        <dbReference type="EMBL" id="PZQ57192.1"/>
    </source>
</evidence>
<evidence type="ECO:0000256" key="1">
    <source>
        <dbReference type="SAM" id="SignalP"/>
    </source>
</evidence>
<accession>A0A2W5NUC7</accession>
<proteinExistence type="predicted"/>